<feature type="compositionally biased region" description="Basic and acidic residues" evidence="1">
    <location>
        <begin position="34"/>
        <end position="87"/>
    </location>
</feature>
<feature type="compositionally biased region" description="Low complexity" evidence="1">
    <location>
        <begin position="165"/>
        <end position="180"/>
    </location>
</feature>
<accession>A0AAN6M001</accession>
<dbReference type="Proteomes" id="UP001280581">
    <property type="component" value="Unassembled WGS sequence"/>
</dbReference>
<keyword evidence="2" id="KW-0472">Membrane</keyword>
<feature type="region of interest" description="Disordered" evidence="1">
    <location>
        <begin position="248"/>
        <end position="271"/>
    </location>
</feature>
<evidence type="ECO:0000313" key="4">
    <source>
        <dbReference type="Proteomes" id="UP001280581"/>
    </source>
</evidence>
<keyword evidence="2" id="KW-0812">Transmembrane</keyword>
<evidence type="ECO:0000256" key="2">
    <source>
        <dbReference type="SAM" id="Phobius"/>
    </source>
</evidence>
<feature type="non-terminal residue" evidence="3">
    <location>
        <position position="378"/>
    </location>
</feature>
<dbReference type="Pfam" id="PF06961">
    <property type="entry name" value="DUF1294"/>
    <property type="match status" value="1"/>
</dbReference>
<dbReference type="AlphaFoldDB" id="A0AAN6M001"/>
<name>A0AAN6M001_9PLEO</name>
<comment type="caution">
    <text evidence="3">The sequence shown here is derived from an EMBL/GenBank/DDBJ whole genome shotgun (WGS) entry which is preliminary data.</text>
</comment>
<sequence length="378" mass="41560">MSDNNPLKKALDKSKAFLALGKTRSSKDQSNADNDDHVAAAHTSYDRRQRTLSGDELRNQLDLGEKGWNEKEWAKIKQNREQKEQRRSNGPFATPSRENDNMHSGSPSNSQSNYPTPQQGAISPQRGTPQQRATPNNGSANQRSGGSREHFNRPLAFRTAQYQGSQSSPSRSAPSQRTSPLSSPPRQSEAENERISTPNRSQDNPFRTRVAGPIPNVDLRRNGRYDRHGVRVSSAEREREAYLTSQGFGVTGERIQQGNEGVTSPVTPMSGGSSNNYPLILAHYSTMGPPPRQPRRRRPITLATAAGGLSLILPCVSLARLSIITGSVIPSIYTGAVSAVTFLLYGYDKMQARNLEWRVKEATLHTFAMLGGWPGALL</sequence>
<evidence type="ECO:0000313" key="3">
    <source>
        <dbReference type="EMBL" id="KAK3208494.1"/>
    </source>
</evidence>
<reference evidence="3 4" key="1">
    <citation type="submission" date="2021-02" db="EMBL/GenBank/DDBJ databases">
        <title>Genome assembly of Pseudopithomyces chartarum.</title>
        <authorList>
            <person name="Jauregui R."/>
            <person name="Singh J."/>
            <person name="Voisey C."/>
        </authorList>
    </citation>
    <scope>NUCLEOTIDE SEQUENCE [LARGE SCALE GENOMIC DNA]</scope>
    <source>
        <strain evidence="3 4">AGR01</strain>
    </source>
</reference>
<gene>
    <name evidence="3" type="ORF">GRF29_77g941113</name>
</gene>
<dbReference type="EMBL" id="WVTA01000007">
    <property type="protein sequence ID" value="KAK3208494.1"/>
    <property type="molecule type" value="Genomic_DNA"/>
</dbReference>
<protein>
    <submittedName>
        <fullName evidence="3">Uncharacterized protein</fullName>
    </submittedName>
</protein>
<feature type="transmembrane region" description="Helical" evidence="2">
    <location>
        <begin position="327"/>
        <end position="347"/>
    </location>
</feature>
<organism evidence="3 4">
    <name type="scientific">Pseudopithomyces chartarum</name>
    <dbReference type="NCBI Taxonomy" id="1892770"/>
    <lineage>
        <taxon>Eukaryota</taxon>
        <taxon>Fungi</taxon>
        <taxon>Dikarya</taxon>
        <taxon>Ascomycota</taxon>
        <taxon>Pezizomycotina</taxon>
        <taxon>Dothideomycetes</taxon>
        <taxon>Pleosporomycetidae</taxon>
        <taxon>Pleosporales</taxon>
        <taxon>Massarineae</taxon>
        <taxon>Didymosphaeriaceae</taxon>
        <taxon>Pseudopithomyces</taxon>
    </lineage>
</organism>
<feature type="compositionally biased region" description="Polar residues" evidence="1">
    <location>
        <begin position="195"/>
        <end position="205"/>
    </location>
</feature>
<evidence type="ECO:0000256" key="1">
    <source>
        <dbReference type="SAM" id="MobiDB-lite"/>
    </source>
</evidence>
<proteinExistence type="predicted"/>
<feature type="transmembrane region" description="Helical" evidence="2">
    <location>
        <begin position="300"/>
        <end position="321"/>
    </location>
</feature>
<keyword evidence="2" id="KW-1133">Transmembrane helix</keyword>
<feature type="region of interest" description="Disordered" evidence="1">
    <location>
        <begin position="22"/>
        <end position="222"/>
    </location>
</feature>
<keyword evidence="4" id="KW-1185">Reference proteome</keyword>
<feature type="compositionally biased region" description="Polar residues" evidence="1">
    <location>
        <begin position="102"/>
        <end position="145"/>
    </location>
</feature>
<dbReference type="InterPro" id="IPR010718">
    <property type="entry name" value="DUF1294"/>
</dbReference>